<feature type="compositionally biased region" description="Basic and acidic residues" evidence="2">
    <location>
        <begin position="1905"/>
        <end position="1918"/>
    </location>
</feature>
<reference evidence="6" key="1">
    <citation type="submission" date="2025-08" db="UniProtKB">
        <authorList>
            <consortium name="RefSeq"/>
        </authorList>
    </citation>
    <scope>IDENTIFICATION</scope>
</reference>
<feature type="region of interest" description="Disordered" evidence="2">
    <location>
        <begin position="2043"/>
        <end position="2063"/>
    </location>
</feature>
<dbReference type="Pfam" id="PF23464">
    <property type="entry name" value="WWE_3"/>
    <property type="match status" value="1"/>
</dbReference>
<feature type="region of interest" description="Disordered" evidence="2">
    <location>
        <begin position="1608"/>
        <end position="1633"/>
    </location>
</feature>
<evidence type="ECO:0000256" key="2">
    <source>
        <dbReference type="SAM" id="MobiDB-lite"/>
    </source>
</evidence>
<dbReference type="PANTHER" id="PTHR23509:SF10">
    <property type="entry name" value="LD21067P"/>
    <property type="match status" value="1"/>
</dbReference>
<protein>
    <submittedName>
        <fullName evidence="6">Uncharacterized protein LOC112049543 isoform X1</fullName>
    </submittedName>
</protein>
<feature type="region of interest" description="Disordered" evidence="2">
    <location>
        <begin position="1901"/>
        <end position="1931"/>
    </location>
</feature>
<evidence type="ECO:0000259" key="4">
    <source>
        <dbReference type="PROSITE" id="PS51043"/>
    </source>
</evidence>
<dbReference type="PROSITE" id="PS51043">
    <property type="entry name" value="DDHD"/>
    <property type="match status" value="1"/>
</dbReference>
<dbReference type="Pfam" id="PF02862">
    <property type="entry name" value="DDHD"/>
    <property type="match status" value="1"/>
</dbReference>
<comment type="similarity">
    <text evidence="1">Belongs to the PA-PLA1 family.</text>
</comment>
<dbReference type="PROSITE" id="PS50918">
    <property type="entry name" value="WWE"/>
    <property type="match status" value="1"/>
</dbReference>
<evidence type="ECO:0000256" key="1">
    <source>
        <dbReference type="ARBA" id="ARBA00038464"/>
    </source>
</evidence>
<feature type="region of interest" description="Disordered" evidence="2">
    <location>
        <begin position="2007"/>
        <end position="2027"/>
    </location>
</feature>
<dbReference type="Proteomes" id="UP001652582">
    <property type="component" value="Chromosome 27"/>
</dbReference>
<organism evidence="5 6">
    <name type="scientific">Bicyclus anynana</name>
    <name type="common">Squinting bush brown butterfly</name>
    <dbReference type="NCBI Taxonomy" id="110368"/>
    <lineage>
        <taxon>Eukaryota</taxon>
        <taxon>Metazoa</taxon>
        <taxon>Ecdysozoa</taxon>
        <taxon>Arthropoda</taxon>
        <taxon>Hexapoda</taxon>
        <taxon>Insecta</taxon>
        <taxon>Pterygota</taxon>
        <taxon>Neoptera</taxon>
        <taxon>Endopterygota</taxon>
        <taxon>Lepidoptera</taxon>
        <taxon>Glossata</taxon>
        <taxon>Ditrysia</taxon>
        <taxon>Papilionoidea</taxon>
        <taxon>Nymphalidae</taxon>
        <taxon>Satyrinae</taxon>
        <taxon>Satyrini</taxon>
        <taxon>Mycalesina</taxon>
        <taxon>Bicyclus</taxon>
    </lineage>
</organism>
<feature type="compositionally biased region" description="Basic and acidic residues" evidence="2">
    <location>
        <begin position="2007"/>
        <end position="2016"/>
    </location>
</feature>
<dbReference type="RefSeq" id="XP_052746367.1">
    <property type="nucleotide sequence ID" value="XM_052890407.1"/>
</dbReference>
<dbReference type="GeneID" id="112049543"/>
<feature type="compositionally biased region" description="Basic and acidic residues" evidence="2">
    <location>
        <begin position="1615"/>
        <end position="1625"/>
    </location>
</feature>
<evidence type="ECO:0000313" key="6">
    <source>
        <dbReference type="RefSeq" id="XP_052746367.1"/>
    </source>
</evidence>
<gene>
    <name evidence="6" type="primary">LOC112049543</name>
</gene>
<dbReference type="InterPro" id="IPR058055">
    <property type="entry name" value="PA-PLA1"/>
</dbReference>
<dbReference type="SMART" id="SM01127">
    <property type="entry name" value="DDHD"/>
    <property type="match status" value="1"/>
</dbReference>
<feature type="region of interest" description="Disordered" evidence="2">
    <location>
        <begin position="236"/>
        <end position="259"/>
    </location>
</feature>
<proteinExistence type="inferred from homology"/>
<accession>A0ABM3M4G3</accession>
<feature type="compositionally biased region" description="Basic and acidic residues" evidence="2">
    <location>
        <begin position="1335"/>
        <end position="1345"/>
    </location>
</feature>
<dbReference type="InterPro" id="IPR004177">
    <property type="entry name" value="DDHD_dom"/>
</dbReference>
<dbReference type="PANTHER" id="PTHR23509">
    <property type="entry name" value="PA-PL1 PHOSPHOLIPASE FAMILY"/>
    <property type="match status" value="1"/>
</dbReference>
<feature type="domain" description="DDHD" evidence="4">
    <location>
        <begin position="2667"/>
        <end position="2868"/>
    </location>
</feature>
<name>A0ABM3M4G3_BICAN</name>
<feature type="region of interest" description="Disordered" evidence="2">
    <location>
        <begin position="1958"/>
        <end position="1977"/>
    </location>
</feature>
<feature type="region of interest" description="Disordered" evidence="2">
    <location>
        <begin position="1321"/>
        <end position="1345"/>
    </location>
</feature>
<evidence type="ECO:0000259" key="3">
    <source>
        <dbReference type="PROSITE" id="PS50918"/>
    </source>
</evidence>
<feature type="compositionally biased region" description="Pro residues" evidence="2">
    <location>
        <begin position="237"/>
        <end position="250"/>
    </location>
</feature>
<keyword evidence="5" id="KW-1185">Reference proteome</keyword>
<dbReference type="InterPro" id="IPR004170">
    <property type="entry name" value="WWE_dom"/>
</dbReference>
<sequence length="2910" mass="325293">MSDKSFGDYINRNVVKNPLLSTAVVGLSIEDLTQNAVLLPAVPSQELVKTQDEQNESQMRSLWHSDHNVTALSGDTHSITPQQQSTPMKSIHTINNNKNTQNEKNNDMHTISKASVKTTDDFDVNEYFARLQGTRYVSAPLNSNVTEQNANLQAEENLEEINLNDSVEPVGSENVQQSITADIAQNFSQLPNVLPHVASAVFSSFSNMLSLKSREVTPDEPKHDARKADAVNASTVPEPPVAVAPPPLKEPPTTGTTSNYRITTRKKVYAQVPGLSSGDNQNIQTFKPGPSTQNTPSFFIPDPNIANVAYDGSNIGATTTYDMQTPVTDNIKTENIYKTIAIDNVDKGSYEPTQITMEKTEDNNNKTNITATVPLVSDQTGFNATANQTNTTTYIPTQIVAETANDNINVHNPVIAQSGANLNIQFTQYNFDTGHAAERQPGLFTKNNANNAITFEEHNFPSPISSFNPIPDSRFEPLPPQTTGVIPPPPMFSNIPRSDGPTTVGKSVLPPSVARRISANHPIIKPQALPSMAPHGNIFIPSAPFEPEPQQLASSYNSPNPHLQPANIEHFSSDKLESITQTNLQTQTLPPANNPESSMQIPLHSSTPSHDLLISNSSVHVKSTLPETSTSIPHVPKELSSIPTVNPFFDKEAGKMITGPPKTIQPTSRPITDSNNVMKAKEANTIMFGQYSNETSLQTTVSQQITGEHTSIAPPMFINPSTLNIPTTQKAKEDIQKYQDAATQDKLTQSMINAPSELLKETLEPPKISGNLSYRLTKKKPQYYSGPIEGVGNISNNIKPVLNPIGYTSFQGAIFTPGQIVESTNQNIATTALTDAPENAIPFDLTVPTAGSSFYPGDIFTPDQSVPPLTQDYSLPSTFEPPTSFDLNKSTATVYPTFGANERAEQKPLMYSEFNTVFDLSRQTTESYEETPQESKSFGIIGSLKSKLSSIDINKIQNTVTTFFDPAYNDTKVEEKKHDNLSYYDNTLSVGSYQNFSSPESAHLEVYHDPNIPSVIQQQVNPNLNSYQTDSSQFMIQQQYQTQDYFNQAQNYHNTNYPQWDGMYQQTPSNTVNLLAHSANKFEDINKSETVTSKGMEEYLNTPLLSSDTTIKTDAEQPPRDDEYEKVVNVSPLTECIPLNTSGNLEQVLKTGQEICTDKIDIPTSSSVEIFEQSEMSSDPSSFFSYSKEEPHSLLETNSSKDKELAHNIKVFSDISAENFFDRHQPQEYFITNKLPEKERGIQPYTGFGEILHKSTLNYNISSNLGYDYQFPTHSNDNISSSGLQSLFGTPSTADSNTKEILTTVVLPVLQNLSDDLVPPEYLDDSVKDQSPSSLKDKITDDNKETDKVSHHAYTLFNFGQSDNASAPYENIKNIEEKLGKVDINDDSQNLLNQISTTNLFEKSVPITEDSQQVSELSICETCREFNKPEDKDSEDLTMQLVENITAPIQLANPVEYSLASSFTADKPEISHITEDIIETMKLPSPVPLIDDISVNSNINYGWSTNETQCLTLHGHDYGFSPDPLSMGFFQDKTSIFENIPTNASDEIKAEYRISQEDTLLIYPPLNIPTAPPEEDTKSDESGLDVHSIEQDAKKDFPLYEEFTIEPSETDDDKIEYKERERSSDDPIPDADTFTNRVERYKKMETNPEPEFFDLKKDLPFELPTSTSPALTIASYFDTGNYAVENHYRNTLNSPSTVTYSVNCTPMRIPPGFEEEYKRRLSIAGGLPVFSNQNINPSTITLPNVTYLTDSSDSKRAPYTEIPSVLMVADVKNLVKKIIEDSSVTITERLPAFSNIVEQNIEEKQDKHVDKLAIEKEPPKPIQPKVEPIADPNSFFSSNLDSIDNTDSYTYSRLSRNIDKSAIKDEPQKHMQPQVELLPDPNSFFSTNVDCIENSDARNFSRQSRNIDKPAIEKERQKPIQPTIEPITDPNSFFSSNVDSIENLDAYNFSTLSRNIDKSAIEKEPPKPIQPKVEPITDPNSFFSSNVDSIDNADAYNYSGLSRNIDKPAIKDEPHKPIQPKVESLPDPNSFFSTNIESTESSDAFNHNRLEPQKPVQPKVESLPDANSFFSSNVESTDSSDAYNYSRLSSYFNSPPKPDHSKSFFELSQSQDHYRHKPKTDAYDSIQQNVKSFFDTQTNVPNDEASNIPENANISLIRDLTSFKNFTPDEVDKTVNYFNIVHKIINSEEVNIGEPKSANLDKIERLETDKKDKDLKNNQLGDVSDDLKFEDIVKNCKYCCGMTKNFSKVDFDSLKVRKGMDNKCDTNKEGCSLNEKKDGGGKRGMTVNFVDQTFDDNSDRIVSMSENRSSPDYSPVKHHWFYRVDYEDKSIWRGFSFGDSKALEDAYNSPDLNENTVVATDGGRFDVNVMGRIRTAVYWTDKPTNVMRCSWFYKGTAVPRYIPYTETVAEKLEEMYRSSVSSGEWHRRLMLPNEEMVVMHGPSVMVHFLQTADAFTSTPSMRQRVVRGCVESEIEDTEPSSIDHLLLMCHGVGSACDMRFRSVEEVVDDFRSTSLQLVQAHYKNSYDNGLVGRVEVLPISWHSSLHSGETGVDTRLAAVTLESIPRLRNFTNDTLLDVLFYTSPVFCQTIIDTVCSELNRIYALFKQRNPGFEGGVSLGGHSLGSVILYDLLSHQVPQDAGKPVSTDKTYVTGTAGTGQPCVKYPRLDFDPDTLYALGSPIAIFECIRGVHTLGLDFCLPTCKNFFNIFHPYDPIAYRLEPMVNPVLRDVKPFLIPHHKGRKRMHLELKDTMARVGADIKQKLLESIKSTWSSMWKTQPPPDTHLEKVVEEEMEKEQLNAECSKEDQIQENEVTPDMLGRLNGGRRIDHVLQEAPFEMINEYLFAMSSHVCYWESEDTMLVMLREIYNAIGVVPDCSVPQRTLTVHRSRVPEDYVTLSSPDSPSTSRGAS</sequence>
<evidence type="ECO:0000313" key="5">
    <source>
        <dbReference type="Proteomes" id="UP001652582"/>
    </source>
</evidence>
<feature type="domain" description="WWE" evidence="3">
    <location>
        <begin position="2306"/>
        <end position="2388"/>
    </location>
</feature>
<dbReference type="InterPro" id="IPR057825">
    <property type="entry name" value="WWE_SEC23-DDH2"/>
</dbReference>